<keyword evidence="1" id="KW-0812">Transmembrane</keyword>
<dbReference type="Proteomes" id="UP000515977">
    <property type="component" value="Chromosome"/>
</dbReference>
<keyword evidence="1" id="KW-1133">Transmembrane helix</keyword>
<protein>
    <submittedName>
        <fullName evidence="3">Uncharacterized protein</fullName>
    </submittedName>
</protein>
<organism evidence="3 4">
    <name type="scientific">Thermomonas brevis</name>
    <dbReference type="NCBI Taxonomy" id="215691"/>
    <lineage>
        <taxon>Bacteria</taxon>
        <taxon>Pseudomonadati</taxon>
        <taxon>Pseudomonadota</taxon>
        <taxon>Gammaproteobacteria</taxon>
        <taxon>Lysobacterales</taxon>
        <taxon>Lysobacteraceae</taxon>
        <taxon>Thermomonas</taxon>
    </lineage>
</organism>
<proteinExistence type="predicted"/>
<dbReference type="RefSeq" id="WP_187569770.1">
    <property type="nucleotide sequence ID" value="NZ_CP060711.1"/>
</dbReference>
<evidence type="ECO:0000313" key="3">
    <source>
        <dbReference type="EMBL" id="QNN46008.1"/>
    </source>
</evidence>
<dbReference type="AlphaFoldDB" id="A0A7G9QRN3"/>
<dbReference type="KEGG" id="tbv:H9L17_12545"/>
<reference evidence="3 4" key="1">
    <citation type="submission" date="2020-08" db="EMBL/GenBank/DDBJ databases">
        <title>Genome sequence of Thermomonas brevis KACC 16975T.</title>
        <authorList>
            <person name="Hyun D.-W."/>
            <person name="Bae J.-W."/>
        </authorList>
    </citation>
    <scope>NUCLEOTIDE SEQUENCE [LARGE SCALE GENOMIC DNA]</scope>
    <source>
        <strain evidence="3 4">KACC 16975</strain>
    </source>
</reference>
<feature type="chain" id="PRO_5028974628" evidence="2">
    <location>
        <begin position="22"/>
        <end position="262"/>
    </location>
</feature>
<feature type="transmembrane region" description="Helical" evidence="1">
    <location>
        <begin position="231"/>
        <end position="255"/>
    </location>
</feature>
<evidence type="ECO:0000313" key="4">
    <source>
        <dbReference type="Proteomes" id="UP000515977"/>
    </source>
</evidence>
<evidence type="ECO:0000256" key="1">
    <source>
        <dbReference type="SAM" id="Phobius"/>
    </source>
</evidence>
<feature type="transmembrane region" description="Helical" evidence="1">
    <location>
        <begin position="164"/>
        <end position="187"/>
    </location>
</feature>
<gene>
    <name evidence="3" type="ORF">H9L17_12545</name>
</gene>
<keyword evidence="1" id="KW-0472">Membrane</keyword>
<feature type="transmembrane region" description="Helical" evidence="1">
    <location>
        <begin position="199"/>
        <end position="219"/>
    </location>
</feature>
<evidence type="ECO:0000256" key="2">
    <source>
        <dbReference type="SAM" id="SignalP"/>
    </source>
</evidence>
<feature type="signal peptide" evidence="2">
    <location>
        <begin position="1"/>
        <end position="21"/>
    </location>
</feature>
<sequence>MRTIILGLVAWLLCALAPAQAQTTVKLLGTFPEGGDIAVPTGETVYVRVAYDAPKPIRIWVRPYYQGKEVSAGSGPSLLYRGQGELLGFFFLTKPGHVDELRVTAGDGSVGGTPEIARWPIRVSAYSNAPPVPPAPAWLARLRDEHNQAMHEQMQSGAGAPPSAAAIGLFGGFMLVFFALAVAGLAWPAWATWRWRGKWRWWAAATLAVYVVHLLQIGFDVARDSTSHNLLPFELILFGGGCVLAMAAFATLRWWERRRQAE</sequence>
<name>A0A7G9QRN3_9GAMM</name>
<keyword evidence="2" id="KW-0732">Signal</keyword>
<keyword evidence="4" id="KW-1185">Reference proteome</keyword>
<accession>A0A7G9QRN3</accession>
<dbReference type="EMBL" id="CP060711">
    <property type="protein sequence ID" value="QNN46008.1"/>
    <property type="molecule type" value="Genomic_DNA"/>
</dbReference>